<reference evidence="1 2" key="1">
    <citation type="journal article" date="2012" name="J. Bacteriol.">
        <title>Genome sequence of Lactobacillus mucosae LM1, isolated from piglet feces.</title>
        <authorList>
            <person name="Lee J.H."/>
            <person name="Valeriano V.D."/>
            <person name="Shin Y.R."/>
            <person name="Chae J.P."/>
            <person name="Kim G.B."/>
            <person name="Ham J.S."/>
            <person name="Chun J."/>
            <person name="Kang D.K."/>
        </authorList>
    </citation>
    <scope>NUCLEOTIDE SEQUENCE [LARGE SCALE GENOMIC DNA]</scope>
    <source>
        <strain evidence="1 2">LM1</strain>
    </source>
</reference>
<accession>A0A0D4CKE8</accession>
<sequence length="137" mass="16068">MRIKNNKDFYRKLHALEEDEEWYNNVGQESDLNVYMDDGNPEADVRTVIKDRKALKEIRKQLGVNPQAWRTGSKREAVRLQVTYYKNFGLSTAEISEILDISASTLRHNYLPFKPGEKISNDVRVELRDEWGRHVSN</sequence>
<dbReference type="OrthoDB" id="2301874at2"/>
<keyword evidence="2" id="KW-1185">Reference proteome</keyword>
<gene>
    <name evidence="1" type="ORF">LBLM1_05705</name>
</gene>
<protein>
    <submittedName>
        <fullName evidence="1">Uncharacterized protein</fullName>
    </submittedName>
</protein>
<dbReference type="Proteomes" id="UP000003645">
    <property type="component" value="Chromosome"/>
</dbReference>
<name>A0A0D4CKE8_LIMMU</name>
<dbReference type="AlphaFoldDB" id="A0A0D4CKE8"/>
<organism evidence="1 2">
    <name type="scientific">Limosilactobacillus mucosae LM1</name>
    <dbReference type="NCBI Taxonomy" id="1130798"/>
    <lineage>
        <taxon>Bacteria</taxon>
        <taxon>Bacillati</taxon>
        <taxon>Bacillota</taxon>
        <taxon>Bacilli</taxon>
        <taxon>Lactobacillales</taxon>
        <taxon>Lactobacillaceae</taxon>
        <taxon>Limosilactobacillus</taxon>
    </lineage>
</organism>
<dbReference type="KEGG" id="lmu:LBLM1_05705"/>
<evidence type="ECO:0000313" key="1">
    <source>
        <dbReference type="EMBL" id="AJT50578.1"/>
    </source>
</evidence>
<proteinExistence type="predicted"/>
<dbReference type="RefSeq" id="WP_006499475.1">
    <property type="nucleotide sequence ID" value="NZ_CP011013.1"/>
</dbReference>
<evidence type="ECO:0000313" key="2">
    <source>
        <dbReference type="Proteomes" id="UP000003645"/>
    </source>
</evidence>
<dbReference type="STRING" id="1130798.LBLM1_05705"/>
<dbReference type="EMBL" id="CP011013">
    <property type="protein sequence ID" value="AJT50578.1"/>
    <property type="molecule type" value="Genomic_DNA"/>
</dbReference>
<dbReference type="HOGENOM" id="CLU_1832659_0_0_9"/>